<evidence type="ECO:0000259" key="1">
    <source>
        <dbReference type="Pfam" id="PF00248"/>
    </source>
</evidence>
<evidence type="ECO:0000313" key="3">
    <source>
        <dbReference type="Proteomes" id="UP001158058"/>
    </source>
</evidence>
<gene>
    <name evidence="2" type="ORF">N7380_01945</name>
</gene>
<protein>
    <submittedName>
        <fullName evidence="2">Aldo/keto reductase</fullName>
    </submittedName>
</protein>
<proteinExistence type="predicted"/>
<dbReference type="InterPro" id="IPR036812">
    <property type="entry name" value="NAD(P)_OxRdtase_dom_sf"/>
</dbReference>
<dbReference type="Gene3D" id="3.20.20.100">
    <property type="entry name" value="NADP-dependent oxidoreductase domain"/>
    <property type="match status" value="1"/>
</dbReference>
<accession>A0AB73HUZ2</accession>
<dbReference type="InterPro" id="IPR023210">
    <property type="entry name" value="NADP_OxRdtase_dom"/>
</dbReference>
<feature type="domain" description="NADP-dependent oxidoreductase" evidence="1">
    <location>
        <begin position="23"/>
        <end position="314"/>
    </location>
</feature>
<reference evidence="2" key="1">
    <citation type="submission" date="2022-09" db="EMBL/GenBank/DDBJ databases">
        <title>Intensive care unit water sources are persistently colonized with multi-drug resistant bacteria and are the site of extensive horizontal gene transfer of antibiotic resistance genes.</title>
        <authorList>
            <person name="Diorio-Toth L."/>
        </authorList>
    </citation>
    <scope>NUCLEOTIDE SEQUENCE</scope>
    <source>
        <strain evidence="2">GD04146</strain>
    </source>
</reference>
<dbReference type="EMBL" id="JAODZF010000001">
    <property type="protein sequence ID" value="MDH0141065.1"/>
    <property type="molecule type" value="Genomic_DNA"/>
</dbReference>
<evidence type="ECO:0000313" key="2">
    <source>
        <dbReference type="EMBL" id="MDH0141065.1"/>
    </source>
</evidence>
<dbReference type="Proteomes" id="UP001158058">
    <property type="component" value="Unassembled WGS sequence"/>
</dbReference>
<dbReference type="CDD" id="cd19095">
    <property type="entry name" value="AKR_PA4992-like"/>
    <property type="match status" value="1"/>
</dbReference>
<dbReference type="AlphaFoldDB" id="A0AB73HUZ2"/>
<dbReference type="PANTHER" id="PTHR43312">
    <property type="entry name" value="D-THREO-ALDOSE 1-DEHYDROGENASE"/>
    <property type="match status" value="1"/>
</dbReference>
<comment type="caution">
    <text evidence="2">The sequence shown here is derived from an EMBL/GenBank/DDBJ whole genome shotgun (WGS) entry which is preliminary data.</text>
</comment>
<dbReference type="SUPFAM" id="SSF51430">
    <property type="entry name" value="NAD(P)-linked oxidoreductase"/>
    <property type="match status" value="1"/>
</dbReference>
<dbReference type="Pfam" id="PF00248">
    <property type="entry name" value="Aldo_ket_red"/>
    <property type="match status" value="1"/>
</dbReference>
<dbReference type="RefSeq" id="WP_279999473.1">
    <property type="nucleotide sequence ID" value="NZ_JAODZF010000001.1"/>
</dbReference>
<dbReference type="InterPro" id="IPR053135">
    <property type="entry name" value="AKR2_Oxidoreductase"/>
</dbReference>
<organism evidence="2 3">
    <name type="scientific">Aquipseudomonas alcaligenes</name>
    <name type="common">Pseudomonas alcaligenes</name>
    <dbReference type="NCBI Taxonomy" id="43263"/>
    <lineage>
        <taxon>Bacteria</taxon>
        <taxon>Pseudomonadati</taxon>
        <taxon>Pseudomonadota</taxon>
        <taxon>Gammaproteobacteria</taxon>
        <taxon>Pseudomonadales</taxon>
        <taxon>Pseudomonadaceae</taxon>
        <taxon>Aquipseudomonas</taxon>
    </lineage>
</organism>
<sequence>MNYRQLGNTDLQVSEIAVGCSGYWGDRRFSEHSACAIIEAAFEQGVNLFDTGHNYSNFNAEPRLGRALRGIVKRGREQVVISTKGGSVSGSAPLFPSRNPVVQDFSADAIEASCLASIRNLGCDYIDIYQLHGMSPEQMKGELADRLRAMRERGLYRYLGINTHSRLALEYIAEHPGLFDVVLLDYNVLQLDREDAIRALHQAGVGVIAGTVLAQGHILKGKTGSIRNGSFFWYLARSLLKASGRQLHEASGDMREVLAAIPEMSPAQAAFAYVLANPHIASCVFGTTSLRNCQEQIEASGKQLSAASRDAIRQAFERLKHSVSG</sequence>
<dbReference type="PANTHER" id="PTHR43312:SF1">
    <property type="entry name" value="NADP-DEPENDENT OXIDOREDUCTASE DOMAIN-CONTAINING PROTEIN"/>
    <property type="match status" value="1"/>
</dbReference>
<name>A0AB73HUZ2_AQUAC</name>